<dbReference type="EMBL" id="CM000883">
    <property type="protein sequence ID" value="KQJ91885.1"/>
    <property type="molecule type" value="Genomic_DNA"/>
</dbReference>
<dbReference type="EnsemblPlants" id="KQJ91885">
    <property type="protein sequence ID" value="KQJ91885"/>
    <property type="gene ID" value="BRADI_4g40321v3"/>
</dbReference>
<name>A0A0Q3LGW4_BRADI</name>
<evidence type="ECO:0000313" key="4">
    <source>
        <dbReference type="EnsemblPlants" id="KQJ91885"/>
    </source>
</evidence>
<reference evidence="3 4" key="1">
    <citation type="journal article" date="2010" name="Nature">
        <title>Genome sequencing and analysis of the model grass Brachypodium distachyon.</title>
        <authorList>
            <consortium name="International Brachypodium Initiative"/>
        </authorList>
    </citation>
    <scope>NUCLEOTIDE SEQUENCE [LARGE SCALE GENOMIC DNA]</scope>
    <source>
        <strain evidence="3 4">Bd21</strain>
    </source>
</reference>
<feature type="transmembrane region" description="Helical" evidence="2">
    <location>
        <begin position="128"/>
        <end position="149"/>
    </location>
</feature>
<keyword evidence="2" id="KW-0812">Transmembrane</keyword>
<reference evidence="4" key="3">
    <citation type="submission" date="2018-08" db="UniProtKB">
        <authorList>
            <consortium name="EnsemblPlants"/>
        </authorList>
    </citation>
    <scope>IDENTIFICATION</scope>
    <source>
        <strain evidence="4">cv. Bd21</strain>
    </source>
</reference>
<accession>A0A0Q3LGW4</accession>
<evidence type="ECO:0000256" key="2">
    <source>
        <dbReference type="SAM" id="Phobius"/>
    </source>
</evidence>
<dbReference type="AlphaFoldDB" id="A0A0Q3LGW4"/>
<keyword evidence="2" id="KW-1133">Transmembrane helix</keyword>
<dbReference type="Proteomes" id="UP000008810">
    <property type="component" value="Chromosome 4"/>
</dbReference>
<dbReference type="Gramene" id="KQJ91885">
    <property type="protein sequence ID" value="KQJ91885"/>
    <property type="gene ID" value="BRADI_4g40321v3"/>
</dbReference>
<gene>
    <name evidence="3" type="ORF">BRADI_4g40321v3</name>
</gene>
<reference evidence="3" key="2">
    <citation type="submission" date="2017-06" db="EMBL/GenBank/DDBJ databases">
        <title>WGS assembly of Brachypodium distachyon.</title>
        <authorList>
            <consortium name="The International Brachypodium Initiative"/>
            <person name="Lucas S."/>
            <person name="Harmon-Smith M."/>
            <person name="Lail K."/>
            <person name="Tice H."/>
            <person name="Grimwood J."/>
            <person name="Bruce D."/>
            <person name="Barry K."/>
            <person name="Shu S."/>
            <person name="Lindquist E."/>
            <person name="Wang M."/>
            <person name="Pitluck S."/>
            <person name="Vogel J.P."/>
            <person name="Garvin D.F."/>
            <person name="Mockler T.C."/>
            <person name="Schmutz J."/>
            <person name="Rokhsar D."/>
            <person name="Bevan M.W."/>
        </authorList>
    </citation>
    <scope>NUCLEOTIDE SEQUENCE</scope>
    <source>
        <strain evidence="3">Bd21</strain>
    </source>
</reference>
<evidence type="ECO:0000313" key="5">
    <source>
        <dbReference type="Proteomes" id="UP000008810"/>
    </source>
</evidence>
<evidence type="ECO:0000256" key="1">
    <source>
        <dbReference type="SAM" id="MobiDB-lite"/>
    </source>
</evidence>
<proteinExistence type="predicted"/>
<keyword evidence="5" id="KW-1185">Reference proteome</keyword>
<feature type="region of interest" description="Disordered" evidence="1">
    <location>
        <begin position="213"/>
        <end position="235"/>
    </location>
</feature>
<organism evidence="3">
    <name type="scientific">Brachypodium distachyon</name>
    <name type="common">Purple false brome</name>
    <name type="synonym">Trachynia distachya</name>
    <dbReference type="NCBI Taxonomy" id="15368"/>
    <lineage>
        <taxon>Eukaryota</taxon>
        <taxon>Viridiplantae</taxon>
        <taxon>Streptophyta</taxon>
        <taxon>Embryophyta</taxon>
        <taxon>Tracheophyta</taxon>
        <taxon>Spermatophyta</taxon>
        <taxon>Magnoliopsida</taxon>
        <taxon>Liliopsida</taxon>
        <taxon>Poales</taxon>
        <taxon>Poaceae</taxon>
        <taxon>BOP clade</taxon>
        <taxon>Pooideae</taxon>
        <taxon>Stipodae</taxon>
        <taxon>Brachypodieae</taxon>
        <taxon>Brachypodium</taxon>
    </lineage>
</organism>
<keyword evidence="2" id="KW-0472">Membrane</keyword>
<evidence type="ECO:0000313" key="3">
    <source>
        <dbReference type="EMBL" id="KQJ91885.1"/>
    </source>
</evidence>
<sequence>MEALRGRQHGHPGVHGEDLLHPLRRQPLPHLCLPVDHSTPQLHLLLCRHLRHLHLLRFPVLLVAAFVFADEQRERPLYSPSAIALWALWFVGGGGSDLIWSARSLVLFHTCVFPSTTLRPSCISSSSVISVIFIFFGSLLCSSSAVAVVQRERLQKPPSAIALWAQSSRVLGIWCSLWAAADLICEILVCCSCSWFWSSAGLLYSGYRSPNRTGEQTGSLSEPDRETDRLQPIFA</sequence>
<feature type="transmembrane region" description="Helical" evidence="2">
    <location>
        <begin position="52"/>
        <end position="69"/>
    </location>
</feature>
<feature type="transmembrane region" description="Helical" evidence="2">
    <location>
        <begin position="81"/>
        <end position="100"/>
    </location>
</feature>
<protein>
    <submittedName>
        <fullName evidence="3 4">Uncharacterized protein</fullName>
    </submittedName>
</protein>
<dbReference type="InParanoid" id="A0A0Q3LGW4"/>